<evidence type="ECO:0000256" key="2">
    <source>
        <dbReference type="ARBA" id="ARBA00023002"/>
    </source>
</evidence>
<dbReference type="RefSeq" id="WP_015793840.1">
    <property type="nucleotide sequence ID" value="NC_013131.1"/>
</dbReference>
<dbReference type="InterPro" id="IPR051799">
    <property type="entry name" value="NADH_flavin_oxidoreductase"/>
</dbReference>
<feature type="compositionally biased region" description="Polar residues" evidence="3">
    <location>
        <begin position="1"/>
        <end position="10"/>
    </location>
</feature>
<feature type="compositionally biased region" description="Basic and acidic residues" evidence="3">
    <location>
        <begin position="17"/>
        <end position="28"/>
    </location>
</feature>
<dbReference type="eggNOG" id="COG1902">
    <property type="taxonomic scope" value="Bacteria"/>
</dbReference>
<accession>C7Q7U4</accession>
<dbReference type="CDD" id="cd02803">
    <property type="entry name" value="OYE_like_FMN_family"/>
    <property type="match status" value="1"/>
</dbReference>
<evidence type="ECO:0000256" key="1">
    <source>
        <dbReference type="ARBA" id="ARBA00022630"/>
    </source>
</evidence>
<dbReference type="HOGENOM" id="CLU_012153_2_3_11"/>
<dbReference type="SUPFAM" id="SSF51395">
    <property type="entry name" value="FMN-linked oxidoreductases"/>
    <property type="match status" value="1"/>
</dbReference>
<keyword evidence="6" id="KW-1185">Reference proteome</keyword>
<evidence type="ECO:0000256" key="3">
    <source>
        <dbReference type="SAM" id="MobiDB-lite"/>
    </source>
</evidence>
<feature type="region of interest" description="Disordered" evidence="3">
    <location>
        <begin position="1"/>
        <end position="32"/>
    </location>
</feature>
<dbReference type="FunCoup" id="C7Q7U4">
    <property type="interactions" value="50"/>
</dbReference>
<dbReference type="EMBL" id="CP001700">
    <property type="protein sequence ID" value="ACU74111.1"/>
    <property type="molecule type" value="Genomic_DNA"/>
</dbReference>
<gene>
    <name evidence="5" type="ordered locus">Caci_5252</name>
</gene>
<reference evidence="5 6" key="1">
    <citation type="journal article" date="2009" name="Stand. Genomic Sci.">
        <title>Complete genome sequence of Catenulispora acidiphila type strain (ID 139908).</title>
        <authorList>
            <person name="Copeland A."/>
            <person name="Lapidus A."/>
            <person name="Glavina Del Rio T."/>
            <person name="Nolan M."/>
            <person name="Lucas S."/>
            <person name="Chen F."/>
            <person name="Tice H."/>
            <person name="Cheng J.F."/>
            <person name="Bruce D."/>
            <person name="Goodwin L."/>
            <person name="Pitluck S."/>
            <person name="Mikhailova N."/>
            <person name="Pati A."/>
            <person name="Ivanova N."/>
            <person name="Mavromatis K."/>
            <person name="Chen A."/>
            <person name="Palaniappan K."/>
            <person name="Chain P."/>
            <person name="Land M."/>
            <person name="Hauser L."/>
            <person name="Chang Y.J."/>
            <person name="Jeffries C.D."/>
            <person name="Chertkov O."/>
            <person name="Brettin T."/>
            <person name="Detter J.C."/>
            <person name="Han C."/>
            <person name="Ali Z."/>
            <person name="Tindall B.J."/>
            <person name="Goker M."/>
            <person name="Bristow J."/>
            <person name="Eisen J.A."/>
            <person name="Markowitz V."/>
            <person name="Hugenholtz P."/>
            <person name="Kyrpides N.C."/>
            <person name="Klenk H.P."/>
        </authorList>
    </citation>
    <scope>NUCLEOTIDE SEQUENCE [LARGE SCALE GENOMIC DNA]</scope>
    <source>
        <strain evidence="6">DSM 44928 / JCM 14897 / NBRC 102108 / NRRL B-24433 / ID139908</strain>
    </source>
</reference>
<dbReference type="InterPro" id="IPR001155">
    <property type="entry name" value="OxRdtase_FMN_N"/>
</dbReference>
<evidence type="ECO:0000313" key="6">
    <source>
        <dbReference type="Proteomes" id="UP000000851"/>
    </source>
</evidence>
<dbReference type="KEGG" id="cai:Caci_5252"/>
<organism evidence="5 6">
    <name type="scientific">Catenulispora acidiphila (strain DSM 44928 / JCM 14897 / NBRC 102108 / NRRL B-24433 / ID139908)</name>
    <dbReference type="NCBI Taxonomy" id="479433"/>
    <lineage>
        <taxon>Bacteria</taxon>
        <taxon>Bacillati</taxon>
        <taxon>Actinomycetota</taxon>
        <taxon>Actinomycetes</taxon>
        <taxon>Catenulisporales</taxon>
        <taxon>Catenulisporaceae</taxon>
        <taxon>Catenulispora</taxon>
    </lineage>
</organism>
<dbReference type="PANTHER" id="PTHR43656">
    <property type="entry name" value="BINDING OXIDOREDUCTASE, PUTATIVE (AFU_ORTHOLOGUE AFUA_2G08260)-RELATED"/>
    <property type="match status" value="1"/>
</dbReference>
<sequence>MVRAVTTSAGFPSESGSESRPESARESAPDVLAPATLGPVRLRNRIIKSATFEGATPDALVTDDLIAYHRRPAAGGVGMTTVAYLAVSPEGRTERRQIHWRPEAVPGLRTLTDAVHAEGAAVAAQIGHAGPVADARSNRAAALSCSPMLNPVTFRRTRAATAADIERITAAHARAARLAIESGFDSVEIHLGHNYFASAFLSPRLNKRDDQFGGSLANRAKVALGLARAVRDEVGDRIAVTAKLNMEDGYPGGLRIEDSLQVAQWLQRDGTLDALELTAGSSLMNPMYLFTGDVPLREFAAQFPPLPRLGIRLFGKKFLRSYPYQDTYLMERALRFRAELSLPLILLGGVTTRATMDRAMAAGFQYVAMARALLREPDLVNRIAADATTPSACTHCNRCMPTIYTGTRCPEISRP</sequence>
<dbReference type="InterPro" id="IPR013785">
    <property type="entry name" value="Aldolase_TIM"/>
</dbReference>
<keyword evidence="1" id="KW-0285">Flavoprotein</keyword>
<evidence type="ECO:0000313" key="5">
    <source>
        <dbReference type="EMBL" id="ACU74111.1"/>
    </source>
</evidence>
<protein>
    <submittedName>
        <fullName evidence="5">NADH:flavin oxidoreductase/NADH oxidase</fullName>
    </submittedName>
</protein>
<evidence type="ECO:0000259" key="4">
    <source>
        <dbReference type="Pfam" id="PF00724"/>
    </source>
</evidence>
<feature type="domain" description="NADH:flavin oxidoreductase/NADH oxidase N-terminal" evidence="4">
    <location>
        <begin position="32"/>
        <end position="267"/>
    </location>
</feature>
<proteinExistence type="predicted"/>
<name>C7Q7U4_CATAD</name>
<keyword evidence="2" id="KW-0560">Oxidoreductase</keyword>
<dbReference type="GO" id="GO:0010181">
    <property type="term" value="F:FMN binding"/>
    <property type="evidence" value="ECO:0007669"/>
    <property type="project" value="InterPro"/>
</dbReference>
<dbReference type="InParanoid" id="C7Q7U4"/>
<dbReference type="OrthoDB" id="3169239at2"/>
<dbReference type="AlphaFoldDB" id="C7Q7U4"/>
<dbReference type="Proteomes" id="UP000000851">
    <property type="component" value="Chromosome"/>
</dbReference>
<dbReference type="STRING" id="479433.Caci_5252"/>
<dbReference type="Pfam" id="PF00724">
    <property type="entry name" value="Oxidored_FMN"/>
    <property type="match status" value="1"/>
</dbReference>
<dbReference type="Gene3D" id="3.20.20.70">
    <property type="entry name" value="Aldolase class I"/>
    <property type="match status" value="1"/>
</dbReference>
<dbReference type="GO" id="GO:0016491">
    <property type="term" value="F:oxidoreductase activity"/>
    <property type="evidence" value="ECO:0007669"/>
    <property type="project" value="UniProtKB-KW"/>
</dbReference>
<dbReference type="PANTHER" id="PTHR43656:SF2">
    <property type="entry name" value="BINDING OXIDOREDUCTASE, PUTATIVE (AFU_ORTHOLOGUE AFUA_2G08260)-RELATED"/>
    <property type="match status" value="1"/>
</dbReference>